<comment type="cofactor">
    <cofactor evidence="2">
        <name>Zn(2+)</name>
        <dbReference type="ChEBI" id="CHEBI:29105"/>
    </cofactor>
</comment>
<dbReference type="EMBL" id="WJQR01000014">
    <property type="protein sequence ID" value="MRI82589.1"/>
    <property type="molecule type" value="Genomic_DNA"/>
</dbReference>
<keyword evidence="11" id="KW-0220">Diaminopimelate biosynthesis</keyword>
<dbReference type="RefSeq" id="WP_153862660.1">
    <property type="nucleotide sequence ID" value="NZ_WJQR01000014.1"/>
</dbReference>
<keyword evidence="7" id="KW-0028">Amino-acid biosynthesis</keyword>
<dbReference type="UniPathway" id="UPA00034">
    <property type="reaction ID" value="UER00021"/>
</dbReference>
<dbReference type="Pfam" id="PF07687">
    <property type="entry name" value="M20_dimer"/>
    <property type="match status" value="1"/>
</dbReference>
<dbReference type="SUPFAM" id="SSF55031">
    <property type="entry name" value="Bacterial exopeptidase dimerisation domain"/>
    <property type="match status" value="1"/>
</dbReference>
<evidence type="ECO:0000256" key="11">
    <source>
        <dbReference type="ARBA" id="ARBA00022915"/>
    </source>
</evidence>
<evidence type="ECO:0000256" key="1">
    <source>
        <dbReference type="ARBA" id="ARBA00001941"/>
    </source>
</evidence>
<reference evidence="16 17" key="1">
    <citation type="submission" date="2019-11" db="EMBL/GenBank/DDBJ databases">
        <title>Characterisation of Fundicoccus ignavus gen. nov. sp. nov., a novel genus of the family Aerococcaceae isolated from bulk tank milk.</title>
        <authorList>
            <person name="Siebert A."/>
            <person name="Huptas C."/>
            <person name="Wenning M."/>
            <person name="Scherer S."/>
            <person name="Doll E.V."/>
        </authorList>
    </citation>
    <scope>NUCLEOTIDE SEQUENCE [LARGE SCALE GENOMIC DNA]</scope>
    <source>
        <strain evidence="16 17">DSM 109653</strain>
    </source>
</reference>
<dbReference type="InterPro" id="IPR050072">
    <property type="entry name" value="Peptidase_M20A"/>
</dbReference>
<dbReference type="PROSITE" id="PS00758">
    <property type="entry name" value="ARGE_DAPE_CPG2_1"/>
    <property type="match status" value="1"/>
</dbReference>
<comment type="similarity">
    <text evidence="4">Belongs to the peptidase M20A family.</text>
</comment>
<evidence type="ECO:0000256" key="2">
    <source>
        <dbReference type="ARBA" id="ARBA00001947"/>
    </source>
</evidence>
<keyword evidence="10" id="KW-0862">Zinc</keyword>
<feature type="domain" description="Peptidase M20 dimerisation" evidence="15">
    <location>
        <begin position="173"/>
        <end position="278"/>
    </location>
</feature>
<dbReference type="NCBIfam" id="TIGR01910">
    <property type="entry name" value="DapE-ArgE"/>
    <property type="match status" value="1"/>
</dbReference>
<dbReference type="SUPFAM" id="SSF53187">
    <property type="entry name" value="Zn-dependent exopeptidases"/>
    <property type="match status" value="1"/>
</dbReference>
<dbReference type="CDD" id="cd08659">
    <property type="entry name" value="M20_ArgE_DapE-like"/>
    <property type="match status" value="1"/>
</dbReference>
<comment type="cofactor">
    <cofactor evidence="1">
        <name>Co(2+)</name>
        <dbReference type="ChEBI" id="CHEBI:48828"/>
    </cofactor>
</comment>
<proteinExistence type="inferred from homology"/>
<dbReference type="Proteomes" id="UP000469870">
    <property type="component" value="Unassembled WGS sequence"/>
</dbReference>
<evidence type="ECO:0000256" key="8">
    <source>
        <dbReference type="ARBA" id="ARBA00022723"/>
    </source>
</evidence>
<evidence type="ECO:0000256" key="9">
    <source>
        <dbReference type="ARBA" id="ARBA00022801"/>
    </source>
</evidence>
<comment type="catalytic activity">
    <reaction evidence="14">
        <text>N-succinyl-(2S,6S)-2,6-diaminopimelate + H2O = (2S,6S)-2,6-diaminopimelate + succinate</text>
        <dbReference type="Rhea" id="RHEA:22608"/>
        <dbReference type="ChEBI" id="CHEBI:15377"/>
        <dbReference type="ChEBI" id="CHEBI:30031"/>
        <dbReference type="ChEBI" id="CHEBI:57609"/>
        <dbReference type="ChEBI" id="CHEBI:58087"/>
        <dbReference type="EC" id="3.5.1.18"/>
    </reaction>
</comment>
<dbReference type="PANTHER" id="PTHR43808">
    <property type="entry name" value="ACETYLORNITHINE DEACETYLASE"/>
    <property type="match status" value="1"/>
</dbReference>
<evidence type="ECO:0000256" key="6">
    <source>
        <dbReference type="ARBA" id="ARBA00016853"/>
    </source>
</evidence>
<keyword evidence="13" id="KW-0170">Cobalt</keyword>
<comment type="caution">
    <text evidence="16">The sequence shown here is derived from an EMBL/GenBank/DDBJ whole genome shotgun (WGS) entry which is preliminary data.</text>
</comment>
<keyword evidence="8" id="KW-0479">Metal-binding</keyword>
<dbReference type="GO" id="GO:0046872">
    <property type="term" value="F:metal ion binding"/>
    <property type="evidence" value="ECO:0007669"/>
    <property type="project" value="UniProtKB-KW"/>
</dbReference>
<sequence>MIQNEQAVELLQDIIRIRTENDHETEVANYLQALLTEHGIDSELIELEPGRSNLVAEIQCGSSEKTLGISGHMDVVKAGNHDLWQHAPYAAEIVAGKLYGRGSTDMKGGLMALVIAMIHAKEKQQFNGRIRLLATVGEETGEPGARQLSDLGYADDLNGLLVAEPFNNHILYMHGGSYNYKIKSYGLSAHSSTPQKGQNAIQHLRDFMLVIQEKIDQVIAQYENAKLGRTIHSITLIDGGVQLNSIPEYAEYQANARTIPEFDNDQLTHLLQTTVDEMNALDKGYHFEFELLADMPTVVSDPNSDLIQVIHQVSHQDNIELLALPGTTDTAQFQRNNPNMDVAIYGPGDVNIAHQIDEYIEVDDYLAFIPTFVSIMETYLS</sequence>
<dbReference type="PROSITE" id="PS00759">
    <property type="entry name" value="ARGE_DAPE_CPG2_2"/>
    <property type="match status" value="1"/>
</dbReference>
<dbReference type="InterPro" id="IPR011650">
    <property type="entry name" value="Peptidase_M20_dimer"/>
</dbReference>
<evidence type="ECO:0000256" key="3">
    <source>
        <dbReference type="ARBA" id="ARBA00005130"/>
    </source>
</evidence>
<gene>
    <name evidence="16" type="ORF">GIY11_11270</name>
</gene>
<keyword evidence="9" id="KW-0378">Hydrolase</keyword>
<dbReference type="InterPro" id="IPR010182">
    <property type="entry name" value="ArgE/DapE"/>
</dbReference>
<dbReference type="NCBIfam" id="NF006365">
    <property type="entry name" value="PRK08588.1"/>
    <property type="match status" value="1"/>
</dbReference>
<comment type="pathway">
    <text evidence="3">Amino-acid biosynthesis; L-lysine biosynthesis via DAP pathway; LL-2,6-diaminopimelate from (S)-tetrahydrodipicolinate (succinylase route): step 3/3.</text>
</comment>
<name>A0A844BY82_9LACT</name>
<dbReference type="GO" id="GO:0009014">
    <property type="term" value="F:succinyl-diaminopimelate desuccinylase activity"/>
    <property type="evidence" value="ECO:0007669"/>
    <property type="project" value="UniProtKB-EC"/>
</dbReference>
<protein>
    <recommendedName>
        <fullName evidence="6">Probable succinyl-diaminopimelate desuccinylase</fullName>
        <ecNumber evidence="5">3.5.1.18</ecNumber>
    </recommendedName>
</protein>
<dbReference type="GO" id="GO:0019877">
    <property type="term" value="P:diaminopimelate biosynthetic process"/>
    <property type="evidence" value="ECO:0007669"/>
    <property type="project" value="UniProtKB-KW"/>
</dbReference>
<dbReference type="InterPro" id="IPR001261">
    <property type="entry name" value="ArgE/DapE_CS"/>
</dbReference>
<evidence type="ECO:0000256" key="4">
    <source>
        <dbReference type="ARBA" id="ARBA00006247"/>
    </source>
</evidence>
<evidence type="ECO:0000256" key="7">
    <source>
        <dbReference type="ARBA" id="ARBA00022605"/>
    </source>
</evidence>
<dbReference type="Gene3D" id="3.30.70.360">
    <property type="match status" value="1"/>
</dbReference>
<dbReference type="PANTHER" id="PTHR43808:SF8">
    <property type="entry name" value="PEPTIDASE M20 DIMERISATION DOMAIN-CONTAINING PROTEIN"/>
    <property type="match status" value="1"/>
</dbReference>
<evidence type="ECO:0000256" key="10">
    <source>
        <dbReference type="ARBA" id="ARBA00022833"/>
    </source>
</evidence>
<evidence type="ECO:0000256" key="12">
    <source>
        <dbReference type="ARBA" id="ARBA00023154"/>
    </source>
</evidence>
<keyword evidence="12" id="KW-0457">Lysine biosynthesis</keyword>
<evidence type="ECO:0000313" key="16">
    <source>
        <dbReference type="EMBL" id="MRI82589.1"/>
    </source>
</evidence>
<dbReference type="Gene3D" id="3.40.630.10">
    <property type="entry name" value="Zn peptidases"/>
    <property type="match status" value="1"/>
</dbReference>
<dbReference type="InterPro" id="IPR002933">
    <property type="entry name" value="Peptidase_M20"/>
</dbReference>
<evidence type="ECO:0000256" key="14">
    <source>
        <dbReference type="ARBA" id="ARBA00051301"/>
    </source>
</evidence>
<organism evidence="16 17">
    <name type="scientific">Fundicoccus ignavus</name>
    <dbReference type="NCBI Taxonomy" id="2664442"/>
    <lineage>
        <taxon>Bacteria</taxon>
        <taxon>Bacillati</taxon>
        <taxon>Bacillota</taxon>
        <taxon>Bacilli</taxon>
        <taxon>Lactobacillales</taxon>
        <taxon>Aerococcaceae</taxon>
        <taxon>Fundicoccus</taxon>
    </lineage>
</organism>
<dbReference type="AlphaFoldDB" id="A0A844BY82"/>
<evidence type="ECO:0000256" key="13">
    <source>
        <dbReference type="ARBA" id="ARBA00023285"/>
    </source>
</evidence>
<evidence type="ECO:0000313" key="17">
    <source>
        <dbReference type="Proteomes" id="UP000469870"/>
    </source>
</evidence>
<dbReference type="Pfam" id="PF01546">
    <property type="entry name" value="Peptidase_M20"/>
    <property type="match status" value="1"/>
</dbReference>
<evidence type="ECO:0000256" key="5">
    <source>
        <dbReference type="ARBA" id="ARBA00011921"/>
    </source>
</evidence>
<dbReference type="GO" id="GO:0009089">
    <property type="term" value="P:lysine biosynthetic process via diaminopimelate"/>
    <property type="evidence" value="ECO:0007669"/>
    <property type="project" value="UniProtKB-UniPathway"/>
</dbReference>
<dbReference type="EC" id="3.5.1.18" evidence="5"/>
<evidence type="ECO:0000259" key="15">
    <source>
        <dbReference type="Pfam" id="PF07687"/>
    </source>
</evidence>
<dbReference type="InterPro" id="IPR036264">
    <property type="entry name" value="Bact_exopeptidase_dim_dom"/>
</dbReference>
<accession>A0A844BY82</accession>